<proteinExistence type="predicted"/>
<keyword evidence="1" id="KW-0812">Transmembrane</keyword>
<keyword evidence="4" id="KW-1185">Reference proteome</keyword>
<gene>
    <name evidence="3" type="ORF">B0T24DRAFT_361303</name>
</gene>
<dbReference type="EMBL" id="JAULSN010000006">
    <property type="protein sequence ID" value="KAK3369479.1"/>
    <property type="molecule type" value="Genomic_DNA"/>
</dbReference>
<feature type="chain" id="PRO_5042133637" description="Integral membrane protein" evidence="2">
    <location>
        <begin position="18"/>
        <end position="156"/>
    </location>
</feature>
<sequence>MGFFTIVLSLALAGVSGYCLSQSAQSIPKLHRYEARAEKAAEWSTAAANRLLSTRRTVAVGFAVTAISLLSSLYYILFGGAGGFFFAVRATLWPAFLAGAELLASAYMKSFWADKKTVPLMDDYNDAISHSANVINLCDALAVGWGGLAVLKLLGN</sequence>
<reference evidence="3" key="2">
    <citation type="submission" date="2023-06" db="EMBL/GenBank/DDBJ databases">
        <authorList>
            <consortium name="Lawrence Berkeley National Laboratory"/>
            <person name="Haridas S."/>
            <person name="Hensen N."/>
            <person name="Bonometti L."/>
            <person name="Westerberg I."/>
            <person name="Brannstrom I.O."/>
            <person name="Guillou S."/>
            <person name="Cros-Aarteil S."/>
            <person name="Calhoun S."/>
            <person name="Kuo A."/>
            <person name="Mondo S."/>
            <person name="Pangilinan J."/>
            <person name="Riley R."/>
            <person name="Labutti K."/>
            <person name="Andreopoulos B."/>
            <person name="Lipzen A."/>
            <person name="Chen C."/>
            <person name="Yanf M."/>
            <person name="Daum C."/>
            <person name="Ng V."/>
            <person name="Clum A."/>
            <person name="Steindorff A."/>
            <person name="Ohm R."/>
            <person name="Martin F."/>
            <person name="Silar P."/>
            <person name="Natvig D."/>
            <person name="Lalanne C."/>
            <person name="Gautier V."/>
            <person name="Ament-Velasquez S.L."/>
            <person name="Kruys A."/>
            <person name="Hutchinson M.I."/>
            <person name="Powell A.J."/>
            <person name="Barry K."/>
            <person name="Miller A.N."/>
            <person name="Grigoriev I.V."/>
            <person name="Debuchy R."/>
            <person name="Gladieux P."/>
            <person name="Thoren M.H."/>
            <person name="Johannesson H."/>
        </authorList>
    </citation>
    <scope>NUCLEOTIDE SEQUENCE</scope>
    <source>
        <strain evidence="3">CBS 958.72</strain>
    </source>
</reference>
<dbReference type="AlphaFoldDB" id="A0AAE0N4U4"/>
<evidence type="ECO:0000256" key="2">
    <source>
        <dbReference type="SAM" id="SignalP"/>
    </source>
</evidence>
<feature type="signal peptide" evidence="2">
    <location>
        <begin position="1"/>
        <end position="17"/>
    </location>
</feature>
<keyword evidence="1" id="KW-1133">Transmembrane helix</keyword>
<evidence type="ECO:0000313" key="4">
    <source>
        <dbReference type="Proteomes" id="UP001287356"/>
    </source>
</evidence>
<accession>A0AAE0N4U4</accession>
<evidence type="ECO:0000313" key="3">
    <source>
        <dbReference type="EMBL" id="KAK3369479.1"/>
    </source>
</evidence>
<organism evidence="3 4">
    <name type="scientific">Lasiosphaeria ovina</name>
    <dbReference type="NCBI Taxonomy" id="92902"/>
    <lineage>
        <taxon>Eukaryota</taxon>
        <taxon>Fungi</taxon>
        <taxon>Dikarya</taxon>
        <taxon>Ascomycota</taxon>
        <taxon>Pezizomycotina</taxon>
        <taxon>Sordariomycetes</taxon>
        <taxon>Sordariomycetidae</taxon>
        <taxon>Sordariales</taxon>
        <taxon>Lasiosphaeriaceae</taxon>
        <taxon>Lasiosphaeria</taxon>
    </lineage>
</organism>
<keyword evidence="1" id="KW-0472">Membrane</keyword>
<dbReference type="Proteomes" id="UP001287356">
    <property type="component" value="Unassembled WGS sequence"/>
</dbReference>
<feature type="transmembrane region" description="Helical" evidence="1">
    <location>
        <begin position="90"/>
        <end position="108"/>
    </location>
</feature>
<name>A0AAE0N4U4_9PEZI</name>
<keyword evidence="2" id="KW-0732">Signal</keyword>
<protein>
    <recommendedName>
        <fullName evidence="5">Integral membrane protein</fullName>
    </recommendedName>
</protein>
<comment type="caution">
    <text evidence="3">The sequence shown here is derived from an EMBL/GenBank/DDBJ whole genome shotgun (WGS) entry which is preliminary data.</text>
</comment>
<evidence type="ECO:0000256" key="1">
    <source>
        <dbReference type="SAM" id="Phobius"/>
    </source>
</evidence>
<evidence type="ECO:0008006" key="5">
    <source>
        <dbReference type="Google" id="ProtNLM"/>
    </source>
</evidence>
<reference evidence="3" key="1">
    <citation type="journal article" date="2023" name="Mol. Phylogenet. Evol.">
        <title>Genome-scale phylogeny and comparative genomics of the fungal order Sordariales.</title>
        <authorList>
            <person name="Hensen N."/>
            <person name="Bonometti L."/>
            <person name="Westerberg I."/>
            <person name="Brannstrom I.O."/>
            <person name="Guillou S."/>
            <person name="Cros-Aarteil S."/>
            <person name="Calhoun S."/>
            <person name="Haridas S."/>
            <person name="Kuo A."/>
            <person name="Mondo S."/>
            <person name="Pangilinan J."/>
            <person name="Riley R."/>
            <person name="LaButti K."/>
            <person name="Andreopoulos B."/>
            <person name="Lipzen A."/>
            <person name="Chen C."/>
            <person name="Yan M."/>
            <person name="Daum C."/>
            <person name="Ng V."/>
            <person name="Clum A."/>
            <person name="Steindorff A."/>
            <person name="Ohm R.A."/>
            <person name="Martin F."/>
            <person name="Silar P."/>
            <person name="Natvig D.O."/>
            <person name="Lalanne C."/>
            <person name="Gautier V."/>
            <person name="Ament-Velasquez S.L."/>
            <person name="Kruys A."/>
            <person name="Hutchinson M.I."/>
            <person name="Powell A.J."/>
            <person name="Barry K."/>
            <person name="Miller A.N."/>
            <person name="Grigoriev I.V."/>
            <person name="Debuchy R."/>
            <person name="Gladieux P."/>
            <person name="Hiltunen Thoren M."/>
            <person name="Johannesson H."/>
        </authorList>
    </citation>
    <scope>NUCLEOTIDE SEQUENCE</scope>
    <source>
        <strain evidence="3">CBS 958.72</strain>
    </source>
</reference>
<feature type="transmembrane region" description="Helical" evidence="1">
    <location>
        <begin position="58"/>
        <end position="78"/>
    </location>
</feature>